<evidence type="ECO:0000313" key="10">
    <source>
        <dbReference type="EMBL" id="CAH2240549.1"/>
    </source>
</evidence>
<dbReference type="OrthoDB" id="65569at2759"/>
<evidence type="ECO:0000256" key="7">
    <source>
        <dbReference type="PROSITE-ProRule" id="PRU10055"/>
    </source>
</evidence>
<dbReference type="FunFam" id="3.20.20.80:FF:000013">
    <property type="entry name" value="lactase-phlorizin hydrolase"/>
    <property type="match status" value="1"/>
</dbReference>
<evidence type="ECO:0000256" key="2">
    <source>
        <dbReference type="ARBA" id="ARBA00011738"/>
    </source>
</evidence>
<comment type="caution">
    <text evidence="10">The sequence shown here is derived from an EMBL/GenBank/DDBJ whole genome shotgun (WGS) entry which is preliminary data.</text>
</comment>
<keyword evidence="4" id="KW-0378">Hydrolase</keyword>
<dbReference type="InterPro" id="IPR019136">
    <property type="entry name" value="TF_IIIC_su-5_HTH"/>
</dbReference>
<dbReference type="PROSITE" id="PS00572">
    <property type="entry name" value="GLYCOSYL_HYDROL_F1_1"/>
    <property type="match status" value="1"/>
</dbReference>
<dbReference type="SUPFAM" id="SSF51445">
    <property type="entry name" value="(Trans)glycosidases"/>
    <property type="match status" value="1"/>
</dbReference>
<comment type="similarity">
    <text evidence="1 8">Belongs to the glycosyl hydrolase 1 family.</text>
</comment>
<accession>A0A8S4RYB7</accession>
<dbReference type="InterPro" id="IPR018120">
    <property type="entry name" value="Glyco_hydro_1_AS"/>
</dbReference>
<name>A0A8S4RYB7_9NEOP</name>
<evidence type="ECO:0000256" key="3">
    <source>
        <dbReference type="ARBA" id="ARBA00012744"/>
    </source>
</evidence>
<evidence type="ECO:0000259" key="9">
    <source>
        <dbReference type="Pfam" id="PF09734"/>
    </source>
</evidence>
<sequence length="528" mass="61846">LFDDRPIWSLNLIKYQTKIKINSLKVIVPCLAIYMKEGPWRMMWVRYGYDPRKEPGARIYQTLDFRMRHAGKSESIWDHLTHTNPCAIKDCSNGDIADNSYHLYERDVEIMRELGIDFYRFSLSWPRILPTSFPDKINEAAVQYYNNLINELLKYNIEPTITLFHWDLPQKLQDLGGWANPYIVDWYGNYARTVFELFGDRVKTWMTINEPYQVCNQGYGDGMKAPLIDSGGVGEYMCAKHLLLAHARAYHIYDQEFRPKYGGSIFIAFSAQWYDPLDENHIEAAADANQFMWGQYAHPIFSESGDFPPVMKQRIAARSLEQGFPKSRLPEFTPEEIEYIRGSSDIFGLNHYFSYSVYRNESVYGKYKSPSLLDDVGVVLYQPPEWQIGESEKVKFTPWGFYNLLTQIREDYGNPPVFITENGFATYGGVDDEHRVLYYREYLSALLDAVEEGSDVRAYAAWSLMDNFEWMFGYTERFGLYEVDYEDPERKRTPRKSAYVYKEILRTRTIDFHYEPDMSVPLSIDEGN</sequence>
<proteinExistence type="inferred from homology"/>
<reference evidence="10" key="1">
    <citation type="submission" date="2022-03" db="EMBL/GenBank/DDBJ databases">
        <authorList>
            <person name="Lindestad O."/>
        </authorList>
    </citation>
    <scope>NUCLEOTIDE SEQUENCE</scope>
</reference>
<feature type="non-terminal residue" evidence="10">
    <location>
        <position position="1"/>
    </location>
</feature>
<dbReference type="GO" id="GO:0008422">
    <property type="term" value="F:beta-glucosidase activity"/>
    <property type="evidence" value="ECO:0007669"/>
    <property type="project" value="TreeGrafter"/>
</dbReference>
<feature type="domain" description="Transcription factor IIIC subunit 5 HTH" evidence="9">
    <location>
        <begin position="1"/>
        <end position="66"/>
    </location>
</feature>
<dbReference type="Gene3D" id="3.20.20.80">
    <property type="entry name" value="Glycosidases"/>
    <property type="match status" value="1"/>
</dbReference>
<dbReference type="InterPro" id="IPR017853">
    <property type="entry name" value="GH"/>
</dbReference>
<evidence type="ECO:0000313" key="11">
    <source>
        <dbReference type="Proteomes" id="UP000838756"/>
    </source>
</evidence>
<dbReference type="PANTHER" id="PTHR10353">
    <property type="entry name" value="GLYCOSYL HYDROLASE"/>
    <property type="match status" value="1"/>
</dbReference>
<organism evidence="10 11">
    <name type="scientific">Pararge aegeria aegeria</name>
    <dbReference type="NCBI Taxonomy" id="348720"/>
    <lineage>
        <taxon>Eukaryota</taxon>
        <taxon>Metazoa</taxon>
        <taxon>Ecdysozoa</taxon>
        <taxon>Arthropoda</taxon>
        <taxon>Hexapoda</taxon>
        <taxon>Insecta</taxon>
        <taxon>Pterygota</taxon>
        <taxon>Neoptera</taxon>
        <taxon>Endopterygota</taxon>
        <taxon>Lepidoptera</taxon>
        <taxon>Glossata</taxon>
        <taxon>Ditrysia</taxon>
        <taxon>Papilionoidea</taxon>
        <taxon>Nymphalidae</taxon>
        <taxon>Satyrinae</taxon>
        <taxon>Satyrini</taxon>
        <taxon>Parargina</taxon>
        <taxon>Pararge</taxon>
    </lineage>
</organism>
<evidence type="ECO:0000256" key="8">
    <source>
        <dbReference type="RuleBase" id="RU003690"/>
    </source>
</evidence>
<dbReference type="EC" id="3.2.1.21" evidence="3"/>
<keyword evidence="6" id="KW-0326">Glycosidase</keyword>
<feature type="active site" description="Nucleophile" evidence="7">
    <location>
        <position position="421"/>
    </location>
</feature>
<keyword evidence="5" id="KW-0325">Glycoprotein</keyword>
<dbReference type="InterPro" id="IPR001360">
    <property type="entry name" value="Glyco_hydro_1"/>
</dbReference>
<evidence type="ECO:0000256" key="6">
    <source>
        <dbReference type="ARBA" id="ARBA00023295"/>
    </source>
</evidence>
<protein>
    <recommendedName>
        <fullName evidence="3">beta-glucosidase</fullName>
        <ecNumber evidence="3">3.2.1.21</ecNumber>
    </recommendedName>
</protein>
<keyword evidence="11" id="KW-1185">Reference proteome</keyword>
<dbReference type="Proteomes" id="UP000838756">
    <property type="component" value="Unassembled WGS sequence"/>
</dbReference>
<evidence type="ECO:0000256" key="4">
    <source>
        <dbReference type="ARBA" id="ARBA00022801"/>
    </source>
</evidence>
<dbReference type="GO" id="GO:0005975">
    <property type="term" value="P:carbohydrate metabolic process"/>
    <property type="evidence" value="ECO:0007669"/>
    <property type="project" value="InterPro"/>
</dbReference>
<gene>
    <name evidence="10" type="primary">jg21023</name>
    <name evidence="10" type="ORF">PAEG_LOCUS17124</name>
</gene>
<dbReference type="Pfam" id="PF09734">
    <property type="entry name" value="Tau95"/>
    <property type="match status" value="1"/>
</dbReference>
<evidence type="ECO:0000256" key="1">
    <source>
        <dbReference type="ARBA" id="ARBA00010838"/>
    </source>
</evidence>
<dbReference type="AlphaFoldDB" id="A0A8S4RYB7"/>
<dbReference type="Pfam" id="PF00232">
    <property type="entry name" value="Glyco_hydro_1"/>
    <property type="match status" value="1"/>
</dbReference>
<evidence type="ECO:0000256" key="5">
    <source>
        <dbReference type="ARBA" id="ARBA00023180"/>
    </source>
</evidence>
<dbReference type="PRINTS" id="PR00131">
    <property type="entry name" value="GLHYDRLASE1"/>
</dbReference>
<comment type="subunit">
    <text evidence="2">Homodimer.</text>
</comment>
<dbReference type="PANTHER" id="PTHR10353:SF36">
    <property type="entry name" value="LP05116P"/>
    <property type="match status" value="1"/>
</dbReference>
<dbReference type="EMBL" id="CAKXAJ010025534">
    <property type="protein sequence ID" value="CAH2240549.1"/>
    <property type="molecule type" value="Genomic_DNA"/>
</dbReference>